<evidence type="ECO:0000256" key="6">
    <source>
        <dbReference type="ARBA" id="ARBA00023235"/>
    </source>
</evidence>
<dbReference type="InterPro" id="IPR003601">
    <property type="entry name" value="Topo_IA_2"/>
</dbReference>
<dbReference type="SMART" id="SM00493">
    <property type="entry name" value="TOPRIM"/>
    <property type="match status" value="1"/>
</dbReference>
<feature type="region of interest" description="Disordered" evidence="8">
    <location>
        <begin position="624"/>
        <end position="643"/>
    </location>
</feature>
<reference evidence="11 12" key="1">
    <citation type="submission" date="2024-03" db="EMBL/GenBank/DDBJ databases">
        <title>Aureococcus anophagefferens CCMP1851 and Kratosvirus quantuckense: Draft genome of a second virus-susceptible host strain in the model system.</title>
        <authorList>
            <person name="Chase E."/>
            <person name="Truchon A.R."/>
            <person name="Schepens W."/>
            <person name="Wilhelm S.W."/>
        </authorList>
    </citation>
    <scope>NUCLEOTIDE SEQUENCE [LARGE SCALE GENOMIC DNA]</scope>
    <source>
        <strain evidence="11 12">CCMP1851</strain>
    </source>
</reference>
<keyword evidence="4 7" id="KW-0799">Topoisomerase</keyword>
<dbReference type="InterPro" id="IPR034144">
    <property type="entry name" value="TOPRIM_TopoIII"/>
</dbReference>
<dbReference type="CDD" id="cd00186">
    <property type="entry name" value="TOP1Ac"/>
    <property type="match status" value="1"/>
</dbReference>
<dbReference type="InterPro" id="IPR023405">
    <property type="entry name" value="Topo_IA_core_domain"/>
</dbReference>
<feature type="compositionally biased region" description="Low complexity" evidence="8">
    <location>
        <begin position="775"/>
        <end position="790"/>
    </location>
</feature>
<dbReference type="InterPro" id="IPR023406">
    <property type="entry name" value="Topo_IA_AS"/>
</dbReference>
<keyword evidence="6 7" id="KW-0413">Isomerase</keyword>
<dbReference type="Proteomes" id="UP001363151">
    <property type="component" value="Unassembled WGS sequence"/>
</dbReference>
<dbReference type="PANTHER" id="PTHR11390">
    <property type="entry name" value="PROKARYOTIC DNA TOPOISOMERASE"/>
    <property type="match status" value="1"/>
</dbReference>
<keyword evidence="12" id="KW-1185">Reference proteome</keyword>
<dbReference type="InterPro" id="IPR003602">
    <property type="entry name" value="Topo_IA_DNA-bd_dom"/>
</dbReference>
<dbReference type="Gene3D" id="2.70.20.10">
    <property type="entry name" value="Topoisomerase I, domain 3"/>
    <property type="match status" value="1"/>
</dbReference>
<name>A0ABR1FKX4_AURAN</name>
<dbReference type="CDD" id="cd03362">
    <property type="entry name" value="TOPRIM_TopoIA_TopoIII"/>
    <property type="match status" value="1"/>
</dbReference>
<comment type="caution">
    <text evidence="11">The sequence shown here is derived from an EMBL/GenBank/DDBJ whole genome shotgun (WGS) entry which is preliminary data.</text>
</comment>
<sequence length="810" mass="89896">MPRLIRALHVAEKPSVAKKVAEHLSKGVACNNRQGPSVYNRLFDFETGGPPSHGACRVRHVVTSVTGHLMSTEFEEPHNKWHACAPRDLLCEDLSRVEWTVAEEKAPLKRQLEDEARAADWLVLWLDCDREGEAIAFEVVDVCRRIKPNVDLWRAKFSSVDEKEILKAWRSLGRPDKRKADAVAARCELDLRSGAAFTRFQTFRVQGKYAGVAEEGVVSYGPCQFPTLGFIVARQQEIDAHDARDFWRVDMETGGSAGAPRVRWDWRRKRVFDVGAAHVFFDGCVAGKDQGVLEKVEAKPAAKPRPLPLSTLELQKRASRWLKLGSAETMEVAEALYQRGYVSYPRTETELFRDTCDVRELVDRQRPDGRFGTFAAQLLDLPPDDRRAFLWPRQGAKDDEAHPPIHPTKAVAANELQGKEAKVFELIARHFLACCARDARGRQTNATAQLGGERFDARGLMVDERNYLDVYPYESWSTATLPPFFAGDALPRPSALNLARSRTQPPRGLTEADLLSKMDAHGIGTDATMADHIKTVLTRDYALRDNAPPHVFRPTPLGSALVEAYDAMGMRLNLPQLRAALEADVALVASGAKSKDAVLADCLRTMRDSFDAVSRDVAKLDDAMRAAGGGGGARAPRRRERARRELRGRRVRRLRRDDGALRAGRAADADAALRRLRRVVALAHNRDYAPRGRACDACGFGTVDERHPESGRVFPRCPKCYERHPRPGRRRAGVPRCARPLLLSTTQSGRKLVSCTKDCGAAVWLPARAARRDAASPPQQQRGAAAAARRGANHNRGRGQAGPPKRARVG</sequence>
<dbReference type="Gene3D" id="1.10.460.10">
    <property type="entry name" value="Topoisomerase I, domain 2"/>
    <property type="match status" value="1"/>
</dbReference>
<dbReference type="Gene3D" id="3.40.50.140">
    <property type="match status" value="1"/>
</dbReference>
<comment type="catalytic activity">
    <reaction evidence="1 7">
        <text>ATP-independent breakage of single-stranded DNA, followed by passage and rejoining.</text>
        <dbReference type="EC" id="5.6.2.1"/>
    </reaction>
</comment>
<dbReference type="InterPro" id="IPR013826">
    <property type="entry name" value="Topo_IA_cen_sub3"/>
</dbReference>
<evidence type="ECO:0000256" key="4">
    <source>
        <dbReference type="ARBA" id="ARBA00023029"/>
    </source>
</evidence>
<comment type="similarity">
    <text evidence="2 7">Belongs to the type IA topoisomerase family.</text>
</comment>
<dbReference type="InterPro" id="IPR013497">
    <property type="entry name" value="Topo_IA_cen"/>
</dbReference>
<dbReference type="Gene3D" id="1.10.290.10">
    <property type="entry name" value="Topoisomerase I, domain 4"/>
    <property type="match status" value="1"/>
</dbReference>
<gene>
    <name evidence="11" type="primary">TOP3A</name>
    <name evidence="11" type="ORF">SO694_00037137</name>
</gene>
<dbReference type="PROSITE" id="PS52039">
    <property type="entry name" value="TOPO_IA_2"/>
    <property type="match status" value="1"/>
</dbReference>
<evidence type="ECO:0000256" key="5">
    <source>
        <dbReference type="ARBA" id="ARBA00023125"/>
    </source>
</evidence>
<dbReference type="InterPro" id="IPR013825">
    <property type="entry name" value="Topo_IA_cen_sub2"/>
</dbReference>
<proteinExistence type="inferred from homology"/>
<feature type="domain" description="Topo IA-type catalytic" evidence="10">
    <location>
        <begin position="176"/>
        <end position="610"/>
    </location>
</feature>
<evidence type="ECO:0000313" key="12">
    <source>
        <dbReference type="Proteomes" id="UP001363151"/>
    </source>
</evidence>
<evidence type="ECO:0000256" key="3">
    <source>
        <dbReference type="ARBA" id="ARBA00012891"/>
    </source>
</evidence>
<comment type="function">
    <text evidence="7">Introduces a single-strand break via transesterification at a target site in duplex DNA. Releases the supercoiling and torsional tension of DNA introduced during the DNA replication and transcription by transiently cleaving and rejoining one strand of the DNA duplex. The scissile phosphodiester is attacked by the catalytic tyrosine of the enzyme, resulting in the formation of a DNA-(5'-phosphotyrosyl)-enzyme intermediate and the expulsion of a 3'-OH DNA strand.</text>
</comment>
<dbReference type="InterPro" id="IPR000380">
    <property type="entry name" value="Topo_IA"/>
</dbReference>
<dbReference type="SUPFAM" id="SSF56712">
    <property type="entry name" value="Prokaryotic type I DNA topoisomerase"/>
    <property type="match status" value="1"/>
</dbReference>
<feature type="domain" description="Toprim" evidence="9">
    <location>
        <begin position="6"/>
        <end position="158"/>
    </location>
</feature>
<dbReference type="InterPro" id="IPR006171">
    <property type="entry name" value="TOPRIM_dom"/>
</dbReference>
<dbReference type="EMBL" id="JBBJCI010000366">
    <property type="protein sequence ID" value="KAK7232746.1"/>
    <property type="molecule type" value="Genomic_DNA"/>
</dbReference>
<dbReference type="Pfam" id="PF01751">
    <property type="entry name" value="Toprim"/>
    <property type="match status" value="1"/>
</dbReference>
<dbReference type="SMART" id="SM00436">
    <property type="entry name" value="TOP1Bc"/>
    <property type="match status" value="1"/>
</dbReference>
<evidence type="ECO:0000256" key="7">
    <source>
        <dbReference type="RuleBase" id="RU362092"/>
    </source>
</evidence>
<protein>
    <recommendedName>
        <fullName evidence="3 7">DNA topoisomerase</fullName>
        <ecNumber evidence="3 7">5.6.2.1</ecNumber>
    </recommendedName>
</protein>
<dbReference type="EC" id="5.6.2.1" evidence="3 7"/>
<evidence type="ECO:0000256" key="2">
    <source>
        <dbReference type="ARBA" id="ARBA00009446"/>
    </source>
</evidence>
<dbReference type="PANTHER" id="PTHR11390:SF21">
    <property type="entry name" value="DNA TOPOISOMERASE 3-ALPHA"/>
    <property type="match status" value="1"/>
</dbReference>
<dbReference type="PROSITE" id="PS50880">
    <property type="entry name" value="TOPRIM"/>
    <property type="match status" value="1"/>
</dbReference>
<evidence type="ECO:0000259" key="10">
    <source>
        <dbReference type="PROSITE" id="PS52039"/>
    </source>
</evidence>
<evidence type="ECO:0000256" key="8">
    <source>
        <dbReference type="SAM" id="MobiDB-lite"/>
    </source>
</evidence>
<dbReference type="SMART" id="SM00437">
    <property type="entry name" value="TOP1Ac"/>
    <property type="match status" value="1"/>
</dbReference>
<dbReference type="PROSITE" id="PS00396">
    <property type="entry name" value="TOPO_IA_1"/>
    <property type="match status" value="1"/>
</dbReference>
<feature type="region of interest" description="Disordered" evidence="8">
    <location>
        <begin position="770"/>
        <end position="810"/>
    </location>
</feature>
<keyword evidence="5 7" id="KW-0238">DNA-binding</keyword>
<dbReference type="PRINTS" id="PR00417">
    <property type="entry name" value="PRTPISMRASEI"/>
</dbReference>
<evidence type="ECO:0000259" key="9">
    <source>
        <dbReference type="PROSITE" id="PS50880"/>
    </source>
</evidence>
<evidence type="ECO:0000256" key="1">
    <source>
        <dbReference type="ARBA" id="ARBA00000213"/>
    </source>
</evidence>
<organism evidence="11 12">
    <name type="scientific">Aureococcus anophagefferens</name>
    <name type="common">Harmful bloom alga</name>
    <dbReference type="NCBI Taxonomy" id="44056"/>
    <lineage>
        <taxon>Eukaryota</taxon>
        <taxon>Sar</taxon>
        <taxon>Stramenopiles</taxon>
        <taxon>Ochrophyta</taxon>
        <taxon>Pelagophyceae</taxon>
        <taxon>Pelagomonadales</taxon>
        <taxon>Pelagomonadaceae</taxon>
        <taxon>Aureococcus</taxon>
    </lineage>
</organism>
<evidence type="ECO:0000313" key="11">
    <source>
        <dbReference type="EMBL" id="KAK7232746.1"/>
    </source>
</evidence>
<dbReference type="InterPro" id="IPR013824">
    <property type="entry name" value="Topo_IA_cen_sub1"/>
</dbReference>
<accession>A0ABR1FKX4</accession>
<dbReference type="Pfam" id="PF01131">
    <property type="entry name" value="Topoisom_bac"/>
    <property type="match status" value="1"/>
</dbReference>